<dbReference type="GO" id="GO:0006631">
    <property type="term" value="P:fatty acid metabolic process"/>
    <property type="evidence" value="ECO:0007669"/>
    <property type="project" value="UniProtKB-KW"/>
</dbReference>
<accession>S3CLG3</accession>
<evidence type="ECO:0000256" key="3">
    <source>
        <dbReference type="ARBA" id="ARBA00012423"/>
    </source>
</evidence>
<dbReference type="EC" id="3.1.2.22" evidence="3"/>
<name>S3CLG3_GLAL2</name>
<dbReference type="PANTHER" id="PTHR10655">
    <property type="entry name" value="LYSOPHOSPHOLIPASE-RELATED"/>
    <property type="match status" value="1"/>
</dbReference>
<dbReference type="SUPFAM" id="SSF53474">
    <property type="entry name" value="alpha/beta-Hydrolases"/>
    <property type="match status" value="1"/>
</dbReference>
<keyword evidence="5" id="KW-0719">Serine esterase</keyword>
<keyword evidence="6" id="KW-0963">Cytoplasm</keyword>
<comment type="catalytic activity">
    <reaction evidence="12">
        <text>S-hexadecanoyl-L-cysteinyl-[protein] + H2O = L-cysteinyl-[protein] + hexadecanoate + H(+)</text>
        <dbReference type="Rhea" id="RHEA:19233"/>
        <dbReference type="Rhea" id="RHEA-COMP:10131"/>
        <dbReference type="Rhea" id="RHEA-COMP:11032"/>
        <dbReference type="ChEBI" id="CHEBI:7896"/>
        <dbReference type="ChEBI" id="CHEBI:15377"/>
        <dbReference type="ChEBI" id="CHEBI:15378"/>
        <dbReference type="ChEBI" id="CHEBI:29950"/>
        <dbReference type="ChEBI" id="CHEBI:74151"/>
        <dbReference type="EC" id="3.1.2.22"/>
    </reaction>
</comment>
<dbReference type="RefSeq" id="XP_008085780.1">
    <property type="nucleotide sequence ID" value="XM_008087589.1"/>
</dbReference>
<dbReference type="PANTHER" id="PTHR10655:SF17">
    <property type="entry name" value="LYSOPHOSPHOLIPASE-LIKE PROTEIN 1"/>
    <property type="match status" value="1"/>
</dbReference>
<dbReference type="OrthoDB" id="2418081at2759"/>
<keyword evidence="9" id="KW-0443">Lipid metabolism</keyword>
<evidence type="ECO:0000256" key="11">
    <source>
        <dbReference type="ARBA" id="ARBA00031195"/>
    </source>
</evidence>
<dbReference type="Proteomes" id="UP000016922">
    <property type="component" value="Unassembled WGS sequence"/>
</dbReference>
<keyword evidence="15" id="KW-1185">Reference proteome</keyword>
<keyword evidence="7 14" id="KW-0378">Hydrolase</keyword>
<proteinExistence type="inferred from homology"/>
<organism evidence="14 15">
    <name type="scientific">Glarea lozoyensis (strain ATCC 20868 / MF5171)</name>
    <dbReference type="NCBI Taxonomy" id="1116229"/>
    <lineage>
        <taxon>Eukaryota</taxon>
        <taxon>Fungi</taxon>
        <taxon>Dikarya</taxon>
        <taxon>Ascomycota</taxon>
        <taxon>Pezizomycotina</taxon>
        <taxon>Leotiomycetes</taxon>
        <taxon>Helotiales</taxon>
        <taxon>Helotiaceae</taxon>
        <taxon>Glarea</taxon>
    </lineage>
</organism>
<evidence type="ECO:0000256" key="2">
    <source>
        <dbReference type="ARBA" id="ARBA00006499"/>
    </source>
</evidence>
<evidence type="ECO:0000256" key="6">
    <source>
        <dbReference type="ARBA" id="ARBA00022490"/>
    </source>
</evidence>
<evidence type="ECO:0000256" key="7">
    <source>
        <dbReference type="ARBA" id="ARBA00022801"/>
    </source>
</evidence>
<dbReference type="eggNOG" id="KOG2112">
    <property type="taxonomic scope" value="Eukaryota"/>
</dbReference>
<feature type="domain" description="Phospholipase/carboxylesterase/thioesterase" evidence="13">
    <location>
        <begin position="6"/>
        <end position="222"/>
    </location>
</feature>
<dbReference type="GO" id="GO:0052689">
    <property type="term" value="F:carboxylic ester hydrolase activity"/>
    <property type="evidence" value="ECO:0007669"/>
    <property type="project" value="UniProtKB-KW"/>
</dbReference>
<dbReference type="EMBL" id="KE145370">
    <property type="protein sequence ID" value="EPE26590.1"/>
    <property type="molecule type" value="Genomic_DNA"/>
</dbReference>
<dbReference type="Pfam" id="PF02230">
    <property type="entry name" value="Abhydrolase_2"/>
    <property type="match status" value="1"/>
</dbReference>
<evidence type="ECO:0000259" key="13">
    <source>
        <dbReference type="Pfam" id="PF02230"/>
    </source>
</evidence>
<dbReference type="InterPro" id="IPR050565">
    <property type="entry name" value="LYPA1-2/EST-like"/>
</dbReference>
<keyword evidence="8" id="KW-0276">Fatty acid metabolism</keyword>
<evidence type="ECO:0000256" key="5">
    <source>
        <dbReference type="ARBA" id="ARBA00022487"/>
    </source>
</evidence>
<dbReference type="GO" id="GO:0005737">
    <property type="term" value="C:cytoplasm"/>
    <property type="evidence" value="ECO:0007669"/>
    <property type="project" value="UniProtKB-SubCell"/>
</dbReference>
<evidence type="ECO:0000256" key="9">
    <source>
        <dbReference type="ARBA" id="ARBA00023098"/>
    </source>
</evidence>
<dbReference type="GeneID" id="19461560"/>
<dbReference type="InterPro" id="IPR029058">
    <property type="entry name" value="AB_hydrolase_fold"/>
</dbReference>
<dbReference type="FunFam" id="3.40.50.1820:FF:000010">
    <property type="entry name" value="Acyl-protein thioesterase 2"/>
    <property type="match status" value="1"/>
</dbReference>
<dbReference type="InterPro" id="IPR003140">
    <property type="entry name" value="PLipase/COase/thioEstase"/>
</dbReference>
<evidence type="ECO:0000256" key="10">
    <source>
        <dbReference type="ARBA" id="ARBA00029392"/>
    </source>
</evidence>
<evidence type="ECO:0000313" key="15">
    <source>
        <dbReference type="Proteomes" id="UP000016922"/>
    </source>
</evidence>
<gene>
    <name evidence="14" type="ORF">GLAREA_02503</name>
</gene>
<dbReference type="OMA" id="WYDILAM"/>
<dbReference type="KEGG" id="glz:GLAREA_02503"/>
<comment type="similarity">
    <text evidence="2">Belongs to the AB hydrolase superfamily. AB hydrolase 2 family.</text>
</comment>
<sequence length="273" mass="30121">MAQKAPLVIPAVKKHTATVIMAHGLGDSGAGWVTLAQNWRLRQKFEEVKFVFPNAPTIPITVNMGMQMPGWYDITQFQDLQGGQDEVGILRSRDYFHSLIKSEIDAGIPSGRIVLGGFSQGGAMSIFAGITSPFKLGGIFGLSSYLLLHNKMKELLPSENPNKSTPIFMGHGDSDPLVLPQWGQKTAEILKSEGWSVDLKMYKGLQHSADPDEIDDLEKYLNERVPPVDKATSVWTIDSFTASLALHEPEKPEQARKSTAVEEAAYELNEVRK</sequence>
<evidence type="ECO:0000256" key="4">
    <source>
        <dbReference type="ARBA" id="ARBA00014923"/>
    </source>
</evidence>
<comment type="function">
    <text evidence="10">Hydrolyzes fatty acids from S-acylated cysteine residues in proteins with a strong preference for palmitoylated G-alpha proteins over other acyl substrates. Mediates the deacylation of G-alpha proteins such as GPA1 in vivo, but has weak or no activity toward palmitoylated Ras proteins. Has weak lysophospholipase activity in vitro; however such activity may not exist in vivo.</text>
</comment>
<evidence type="ECO:0000313" key="14">
    <source>
        <dbReference type="EMBL" id="EPE26590.1"/>
    </source>
</evidence>
<dbReference type="GO" id="GO:0008474">
    <property type="term" value="F:palmitoyl-(protein) hydrolase activity"/>
    <property type="evidence" value="ECO:0007669"/>
    <property type="project" value="UniProtKB-EC"/>
</dbReference>
<evidence type="ECO:0000256" key="1">
    <source>
        <dbReference type="ARBA" id="ARBA00004496"/>
    </source>
</evidence>
<dbReference type="AlphaFoldDB" id="S3CLG3"/>
<dbReference type="HOGENOM" id="CLU_049413_3_8_1"/>
<reference evidence="14 15" key="1">
    <citation type="journal article" date="2013" name="BMC Genomics">
        <title>Genomics-driven discovery of the pneumocandin biosynthetic gene cluster in the fungus Glarea lozoyensis.</title>
        <authorList>
            <person name="Chen L."/>
            <person name="Yue Q."/>
            <person name="Zhang X."/>
            <person name="Xiang M."/>
            <person name="Wang C."/>
            <person name="Li S."/>
            <person name="Che Y."/>
            <person name="Ortiz-Lopez F.J."/>
            <person name="Bills G.F."/>
            <person name="Liu X."/>
            <person name="An Z."/>
        </authorList>
    </citation>
    <scope>NUCLEOTIDE SEQUENCE [LARGE SCALE GENOMIC DNA]</scope>
    <source>
        <strain evidence="15">ATCC 20868 / MF5171</strain>
    </source>
</reference>
<comment type="subcellular location">
    <subcellularLocation>
        <location evidence="1">Cytoplasm</location>
    </subcellularLocation>
</comment>
<evidence type="ECO:0000256" key="8">
    <source>
        <dbReference type="ARBA" id="ARBA00022832"/>
    </source>
</evidence>
<dbReference type="Gene3D" id="3.40.50.1820">
    <property type="entry name" value="alpha/beta hydrolase"/>
    <property type="match status" value="1"/>
</dbReference>
<evidence type="ECO:0000256" key="12">
    <source>
        <dbReference type="ARBA" id="ARBA00047337"/>
    </source>
</evidence>
<protein>
    <recommendedName>
        <fullName evidence="4">Acyl-protein thioesterase 1</fullName>
        <ecNumber evidence="3">3.1.2.22</ecNumber>
    </recommendedName>
    <alternativeName>
        <fullName evidence="11">Palmitoyl-protein hydrolase</fullName>
    </alternativeName>
</protein>